<organism evidence="2">
    <name type="scientific">Schistocephalus solidus</name>
    <name type="common">Tapeworm</name>
    <dbReference type="NCBI Taxonomy" id="70667"/>
    <lineage>
        <taxon>Eukaryota</taxon>
        <taxon>Metazoa</taxon>
        <taxon>Spiralia</taxon>
        <taxon>Lophotrochozoa</taxon>
        <taxon>Platyhelminthes</taxon>
        <taxon>Cestoda</taxon>
        <taxon>Eucestoda</taxon>
        <taxon>Diphyllobothriidea</taxon>
        <taxon>Diphyllobothriidae</taxon>
        <taxon>Schistocephalus</taxon>
    </lineage>
</organism>
<reference evidence="2" key="1">
    <citation type="submission" date="2016-01" db="EMBL/GenBank/DDBJ databases">
        <title>Reference transcriptome for the parasite Schistocephalus solidus: insights into the molecular evolution of parasitism.</title>
        <authorList>
            <person name="Hebert F.O."/>
            <person name="Grambauer S."/>
            <person name="Barber I."/>
            <person name="Landry C.R."/>
            <person name="Aubin-Horth N."/>
        </authorList>
    </citation>
    <scope>NUCLEOTIDE SEQUENCE</scope>
</reference>
<keyword evidence="1" id="KW-0472">Membrane</keyword>
<dbReference type="EMBL" id="GEEE01018396">
    <property type="protein sequence ID" value="JAP44829.1"/>
    <property type="molecule type" value="Transcribed_RNA"/>
</dbReference>
<dbReference type="EMBL" id="GEEE01002377">
    <property type="protein sequence ID" value="JAP60848.1"/>
    <property type="molecule type" value="Transcribed_RNA"/>
</dbReference>
<evidence type="ECO:0000256" key="1">
    <source>
        <dbReference type="SAM" id="Phobius"/>
    </source>
</evidence>
<sequence>MSDDENRNSESVSELILSKYVLVLHLMGYAISSYCYVYSDFCPCCLQLNFLLVKSVSNYSFSTRSFRKYPYILIYRSNNISKPDVFARTKISFSSAVHSFTILIKTFRFG</sequence>
<keyword evidence="1" id="KW-0812">Transmembrane</keyword>
<proteinExistence type="predicted"/>
<dbReference type="AlphaFoldDB" id="A0A0V0J574"/>
<protein>
    <submittedName>
        <fullName evidence="2">Uncharacterized protein</fullName>
    </submittedName>
</protein>
<dbReference type="EMBL" id="GEEE01008479">
    <property type="protein sequence ID" value="JAP54746.1"/>
    <property type="molecule type" value="Transcribed_RNA"/>
</dbReference>
<accession>A0A0V0J574</accession>
<feature type="transmembrane region" description="Helical" evidence="1">
    <location>
        <begin position="20"/>
        <end position="39"/>
    </location>
</feature>
<gene>
    <name evidence="2" type="ORF">TR134903</name>
</gene>
<evidence type="ECO:0000313" key="2">
    <source>
        <dbReference type="EMBL" id="JAP60848.1"/>
    </source>
</evidence>
<dbReference type="EMBL" id="GEEE01020009">
    <property type="protein sequence ID" value="JAP43216.1"/>
    <property type="molecule type" value="Transcribed_RNA"/>
</dbReference>
<name>A0A0V0J574_SCHSO</name>
<keyword evidence="1" id="KW-1133">Transmembrane helix</keyword>